<protein>
    <recommendedName>
        <fullName evidence="3">Methyltransferase domain-containing protein</fullName>
    </recommendedName>
</protein>
<dbReference type="InterPro" id="IPR025714">
    <property type="entry name" value="Methyltranfer_dom"/>
</dbReference>
<dbReference type="GO" id="GO:0032259">
    <property type="term" value="P:methylation"/>
    <property type="evidence" value="ECO:0007669"/>
    <property type="project" value="UniProtKB-KW"/>
</dbReference>
<reference evidence="5" key="1">
    <citation type="submission" date="2017-09" db="EMBL/GenBank/DDBJ databases">
        <title>Depth-based differentiation of microbial function through sediment-hosted aquifers and enrichment of novel symbionts in the deep terrestrial subsurface.</title>
        <authorList>
            <person name="Probst A.J."/>
            <person name="Ladd B."/>
            <person name="Jarett J.K."/>
            <person name="Geller-Mcgrath D.E."/>
            <person name="Sieber C.M.K."/>
            <person name="Emerson J.B."/>
            <person name="Anantharaman K."/>
            <person name="Thomas B.C."/>
            <person name="Malmstrom R."/>
            <person name="Stieglmeier M."/>
            <person name="Klingl A."/>
            <person name="Woyke T."/>
            <person name="Ryan C.M."/>
            <person name="Banfield J.F."/>
        </authorList>
    </citation>
    <scope>NUCLEOTIDE SEQUENCE [LARGE SCALE GENOMIC DNA]</scope>
</reference>
<dbReference type="SUPFAM" id="SSF53335">
    <property type="entry name" value="S-adenosyl-L-methionine-dependent methyltransferases"/>
    <property type="match status" value="1"/>
</dbReference>
<dbReference type="PANTHER" id="PTHR13069:SF21">
    <property type="entry name" value="ALKYLATED DNA REPAIR PROTEIN ALKB HOMOLOG 8"/>
    <property type="match status" value="1"/>
</dbReference>
<dbReference type="AlphaFoldDB" id="A0A2H0V1L8"/>
<dbReference type="PANTHER" id="PTHR13069">
    <property type="entry name" value="ALKYLATED DNA REPAIR PROTEIN ALKB HOMOLOG 8"/>
    <property type="match status" value="1"/>
</dbReference>
<dbReference type="EMBL" id="PFAR01000042">
    <property type="protein sequence ID" value="PIR92938.1"/>
    <property type="molecule type" value="Genomic_DNA"/>
</dbReference>
<dbReference type="InterPro" id="IPR029063">
    <property type="entry name" value="SAM-dependent_MTases_sf"/>
</dbReference>
<evidence type="ECO:0000256" key="2">
    <source>
        <dbReference type="ARBA" id="ARBA00022679"/>
    </source>
</evidence>
<sequence>MNKKTRDKLLNIVRQNYEDIADDFSDSRNYIWPELRVVIAIRQLAEKQPRKNCNVLDLGCGNGRLAELFAGQNSNYTGVEQSVKLSNLARQKLADLKITGNIITGDVLNLNSITDKKFDLVLCIAVLPHIPSAELRRYLLRQIKNHLASDGIFIITAWNLRAQWKYKKLIWKHGAQKILGLNKMDFGDIVFPGFQQKSPRYYHAFTENKLKKILIQAGYKINKLYSDKKNIYAICKI</sequence>
<dbReference type="CDD" id="cd02440">
    <property type="entry name" value="AdoMet_MTases"/>
    <property type="match status" value="1"/>
</dbReference>
<evidence type="ECO:0000313" key="4">
    <source>
        <dbReference type="EMBL" id="PIR92938.1"/>
    </source>
</evidence>
<gene>
    <name evidence="4" type="ORF">COT99_03540</name>
</gene>
<accession>A0A2H0V1L8</accession>
<evidence type="ECO:0000313" key="5">
    <source>
        <dbReference type="Proteomes" id="UP000228626"/>
    </source>
</evidence>
<keyword evidence="1" id="KW-0489">Methyltransferase</keyword>
<dbReference type="Proteomes" id="UP000228626">
    <property type="component" value="Unassembled WGS sequence"/>
</dbReference>
<feature type="domain" description="Methyltransferase" evidence="3">
    <location>
        <begin position="50"/>
        <end position="172"/>
    </location>
</feature>
<dbReference type="Pfam" id="PF13847">
    <property type="entry name" value="Methyltransf_31"/>
    <property type="match status" value="1"/>
</dbReference>
<dbReference type="GO" id="GO:0008168">
    <property type="term" value="F:methyltransferase activity"/>
    <property type="evidence" value="ECO:0007669"/>
    <property type="project" value="UniProtKB-KW"/>
</dbReference>
<dbReference type="Gene3D" id="3.40.50.150">
    <property type="entry name" value="Vaccinia Virus protein VP39"/>
    <property type="match status" value="1"/>
</dbReference>
<evidence type="ECO:0000259" key="3">
    <source>
        <dbReference type="Pfam" id="PF13847"/>
    </source>
</evidence>
<organism evidence="4 5">
    <name type="scientific">Candidatus Falkowbacteria bacterium CG10_big_fil_rev_8_21_14_0_10_43_10</name>
    <dbReference type="NCBI Taxonomy" id="1974567"/>
    <lineage>
        <taxon>Bacteria</taxon>
        <taxon>Candidatus Falkowiibacteriota</taxon>
    </lineage>
</organism>
<keyword evidence="2" id="KW-0808">Transferase</keyword>
<proteinExistence type="predicted"/>
<dbReference type="InterPro" id="IPR051422">
    <property type="entry name" value="AlkB_tRNA_MeTrf/Diox"/>
</dbReference>
<name>A0A2H0V1L8_9BACT</name>
<evidence type="ECO:0000256" key="1">
    <source>
        <dbReference type="ARBA" id="ARBA00022603"/>
    </source>
</evidence>
<comment type="caution">
    <text evidence="4">The sequence shown here is derived from an EMBL/GenBank/DDBJ whole genome shotgun (WGS) entry which is preliminary data.</text>
</comment>